<keyword evidence="21" id="KW-1185">Reference proteome</keyword>
<evidence type="ECO:0000256" key="3">
    <source>
        <dbReference type="ARBA" id="ARBA00022448"/>
    </source>
</evidence>
<keyword evidence="7" id="KW-0391">Immunity</keyword>
<dbReference type="GO" id="GO:0050714">
    <property type="term" value="P:positive regulation of protein secretion"/>
    <property type="evidence" value="ECO:0007669"/>
    <property type="project" value="Ensembl"/>
</dbReference>
<dbReference type="Pfam" id="PF03530">
    <property type="entry name" value="SK_channel"/>
    <property type="match status" value="1"/>
</dbReference>
<keyword evidence="13" id="KW-0407">Ion channel</keyword>
<keyword evidence="12" id="KW-0966">Cell projection</keyword>
<gene>
    <name evidence="20" type="primary">KCNN4</name>
</gene>
<evidence type="ECO:0000313" key="21">
    <source>
        <dbReference type="Proteomes" id="UP000805418"/>
    </source>
</evidence>
<dbReference type="GO" id="GO:0016286">
    <property type="term" value="F:small conductance calcium-activated potassium channel activity"/>
    <property type="evidence" value="ECO:0007669"/>
    <property type="project" value="InterPro"/>
</dbReference>
<accession>A0A8I3N3F8</accession>
<dbReference type="GeneTree" id="ENSGT00950000182904"/>
<dbReference type="GO" id="GO:0032587">
    <property type="term" value="C:ruffle membrane"/>
    <property type="evidence" value="ECO:0007669"/>
    <property type="project" value="UniProtKB-SubCell"/>
</dbReference>
<dbReference type="Proteomes" id="UP000805418">
    <property type="component" value="Chromosome 1"/>
</dbReference>
<evidence type="ECO:0000256" key="14">
    <source>
        <dbReference type="ARBA" id="ARBA00034430"/>
    </source>
</evidence>
<dbReference type="FunCoup" id="A0A8I3N3F8">
    <property type="interactions" value="4"/>
</dbReference>
<dbReference type="GO" id="GO:0046541">
    <property type="term" value="P:saliva secretion"/>
    <property type="evidence" value="ECO:0007669"/>
    <property type="project" value="Ensembl"/>
</dbReference>
<feature type="domain" description="Calmodulin-binding" evidence="19">
    <location>
        <begin position="353"/>
        <end position="426"/>
    </location>
</feature>
<dbReference type="InterPro" id="IPR036122">
    <property type="entry name" value="CaM-bd_dom_sf"/>
</dbReference>
<dbReference type="GO" id="GO:0045332">
    <property type="term" value="P:phospholipid translocation"/>
    <property type="evidence" value="ECO:0007669"/>
    <property type="project" value="Ensembl"/>
</dbReference>
<dbReference type="GO" id="GO:0019903">
    <property type="term" value="F:protein phosphatase binding"/>
    <property type="evidence" value="ECO:0007669"/>
    <property type="project" value="Ensembl"/>
</dbReference>
<comment type="subcellular location">
    <subcellularLocation>
        <location evidence="2">Cell membrane</location>
        <topology evidence="2">Multi-pass membrane protein</topology>
    </subcellularLocation>
    <subcellularLocation>
        <location evidence="1">Cell projection</location>
        <location evidence="1">Ruffle membrane</location>
    </subcellularLocation>
</comment>
<evidence type="ECO:0000256" key="15">
    <source>
        <dbReference type="ARBA" id="ARBA00061215"/>
    </source>
</evidence>
<dbReference type="GO" id="GO:0042803">
    <property type="term" value="F:protein homodimerization activity"/>
    <property type="evidence" value="ECO:0007669"/>
    <property type="project" value="Ensembl"/>
</dbReference>
<dbReference type="Reactome" id="R-CFA-1296052">
    <property type="pathway name" value="Ca2+ activated K+ channels"/>
</dbReference>
<dbReference type="InterPro" id="IPR015449">
    <property type="entry name" value="K_chnl_Ca-activ_SK"/>
</dbReference>
<protein>
    <recommendedName>
        <fullName evidence="17">Intermediate conductance calcium-activated potassium channel protein 4</fullName>
    </recommendedName>
    <alternativeName>
        <fullName evidence="18">KCa3.1</fullName>
    </alternativeName>
</protein>
<keyword evidence="3" id="KW-0813">Transport</keyword>
<evidence type="ECO:0000256" key="10">
    <source>
        <dbReference type="ARBA" id="ARBA00023065"/>
    </source>
</evidence>
<evidence type="ECO:0000256" key="2">
    <source>
        <dbReference type="ARBA" id="ARBA00004651"/>
    </source>
</evidence>
<evidence type="ECO:0000256" key="6">
    <source>
        <dbReference type="ARBA" id="ARBA00022692"/>
    </source>
</evidence>
<evidence type="ECO:0000256" key="8">
    <source>
        <dbReference type="ARBA" id="ARBA00022860"/>
    </source>
</evidence>
<keyword evidence="6" id="KW-0812">Transmembrane</keyword>
<dbReference type="GO" id="GO:0050862">
    <property type="term" value="P:positive regulation of T cell receptor signaling pathway"/>
    <property type="evidence" value="ECO:0007669"/>
    <property type="project" value="Ensembl"/>
</dbReference>
<dbReference type="SMR" id="A0A8I3N3F8"/>
<evidence type="ECO:0000259" key="19">
    <source>
        <dbReference type="SMART" id="SM01053"/>
    </source>
</evidence>
<reference evidence="20" key="1">
    <citation type="submission" date="2020-03" db="EMBL/GenBank/DDBJ databases">
        <title>Long-read based genome assembly of a Labrador retriever dog.</title>
        <authorList>
            <person name="Eory L."/>
            <person name="Zhang W."/>
            <person name="Schoenebeck J."/>
        </authorList>
    </citation>
    <scope>NUCLEOTIDE SEQUENCE [LARGE SCALE GENOMIC DNA]</scope>
    <source>
        <strain evidence="20">Labrador retriever</strain>
    </source>
</reference>
<dbReference type="GO" id="GO:0031982">
    <property type="term" value="C:vesicle"/>
    <property type="evidence" value="ECO:0007669"/>
    <property type="project" value="Ensembl"/>
</dbReference>
<comment type="catalytic activity">
    <reaction evidence="14">
        <text>K(+)(in) = K(+)(out)</text>
        <dbReference type="Rhea" id="RHEA:29463"/>
        <dbReference type="ChEBI" id="CHEBI:29103"/>
    </reaction>
</comment>
<dbReference type="AlphaFoldDB" id="A0A8I3N3F8"/>
<keyword evidence="10" id="KW-0406">Ion transport</keyword>
<dbReference type="OrthoDB" id="73653at2759"/>
<dbReference type="GO" id="GO:0043005">
    <property type="term" value="C:neuron projection"/>
    <property type="evidence" value="ECO:0000318"/>
    <property type="project" value="GO_Central"/>
</dbReference>
<dbReference type="FunFam" id="1.10.287.70:FF:000088">
    <property type="entry name" value="Intermediate conductance calcium-activated potassium channel protein 4"/>
    <property type="match status" value="1"/>
</dbReference>
<dbReference type="GO" id="GO:0005886">
    <property type="term" value="C:plasma membrane"/>
    <property type="evidence" value="ECO:0000318"/>
    <property type="project" value="GO_Central"/>
</dbReference>
<dbReference type="InterPro" id="IPR013099">
    <property type="entry name" value="K_chnl_dom"/>
</dbReference>
<dbReference type="GO" id="GO:1905664">
    <property type="term" value="P:regulation of calcium ion import across plasma membrane"/>
    <property type="evidence" value="ECO:0007669"/>
    <property type="project" value="Ensembl"/>
</dbReference>
<dbReference type="SUPFAM" id="SSF81324">
    <property type="entry name" value="Voltage-gated potassium channels"/>
    <property type="match status" value="1"/>
</dbReference>
<evidence type="ECO:0000256" key="17">
    <source>
        <dbReference type="ARBA" id="ARBA00067708"/>
    </source>
</evidence>
<evidence type="ECO:0000256" key="9">
    <source>
        <dbReference type="ARBA" id="ARBA00022989"/>
    </source>
</evidence>
<reference evidence="20" key="3">
    <citation type="submission" date="2025-09" db="UniProtKB">
        <authorList>
            <consortium name="Ensembl"/>
        </authorList>
    </citation>
    <scope>IDENTIFICATION</scope>
    <source>
        <strain evidence="20">Boxer</strain>
    </source>
</reference>
<dbReference type="SMART" id="SM01053">
    <property type="entry name" value="CaMBD"/>
    <property type="match status" value="1"/>
</dbReference>
<evidence type="ECO:0000256" key="16">
    <source>
        <dbReference type="ARBA" id="ARBA00066291"/>
    </source>
</evidence>
<dbReference type="Pfam" id="PF07885">
    <property type="entry name" value="Ion_trans_2"/>
    <property type="match status" value="1"/>
</dbReference>
<dbReference type="Gene3D" id="1.10.287.70">
    <property type="match status" value="2"/>
</dbReference>
<organism evidence="20 21">
    <name type="scientific">Canis lupus familiaris</name>
    <name type="common">Dog</name>
    <name type="synonym">Canis familiaris</name>
    <dbReference type="NCBI Taxonomy" id="9615"/>
    <lineage>
        <taxon>Eukaryota</taxon>
        <taxon>Metazoa</taxon>
        <taxon>Chordata</taxon>
        <taxon>Craniata</taxon>
        <taxon>Vertebrata</taxon>
        <taxon>Euteleostomi</taxon>
        <taxon>Mammalia</taxon>
        <taxon>Eutheria</taxon>
        <taxon>Laurasiatheria</taxon>
        <taxon>Carnivora</taxon>
        <taxon>Caniformia</taxon>
        <taxon>Canidae</taxon>
        <taxon>Canis</taxon>
    </lineage>
</organism>
<evidence type="ECO:0000256" key="5">
    <source>
        <dbReference type="ARBA" id="ARBA00022553"/>
    </source>
</evidence>
<keyword evidence="8" id="KW-0112">Calmodulin-binding</keyword>
<dbReference type="GO" id="GO:0071805">
    <property type="term" value="P:potassium ion transmembrane transport"/>
    <property type="evidence" value="ECO:0000318"/>
    <property type="project" value="GO_Central"/>
</dbReference>
<keyword evidence="4" id="KW-1003">Cell membrane</keyword>
<dbReference type="GO" id="GO:0005516">
    <property type="term" value="F:calmodulin binding"/>
    <property type="evidence" value="ECO:0000318"/>
    <property type="project" value="GO_Central"/>
</dbReference>
<evidence type="ECO:0000313" key="20">
    <source>
        <dbReference type="Ensembl" id="ENSCAFP00845011431.1"/>
    </source>
</evidence>
<dbReference type="GO" id="GO:0006816">
    <property type="term" value="P:calcium ion transport"/>
    <property type="evidence" value="ECO:0007669"/>
    <property type="project" value="Ensembl"/>
</dbReference>
<evidence type="ECO:0000256" key="7">
    <source>
        <dbReference type="ARBA" id="ARBA00022859"/>
    </source>
</evidence>
<name>A0A8I3N3F8_CANLF</name>
<dbReference type="Pfam" id="PF02888">
    <property type="entry name" value="CaMBD"/>
    <property type="match status" value="1"/>
</dbReference>
<keyword evidence="9" id="KW-1133">Transmembrane helix</keyword>
<dbReference type="GO" id="GO:0051289">
    <property type="term" value="P:protein homotetramerization"/>
    <property type="evidence" value="ECO:0007669"/>
    <property type="project" value="Ensembl"/>
</dbReference>
<dbReference type="GO" id="GO:0022894">
    <property type="term" value="F:intermediate conductance calcium-activated potassium channel activity"/>
    <property type="evidence" value="ECO:0000318"/>
    <property type="project" value="GO_Central"/>
</dbReference>
<dbReference type="GO" id="GO:0002376">
    <property type="term" value="P:immune system process"/>
    <property type="evidence" value="ECO:0007669"/>
    <property type="project" value="UniProtKB-KW"/>
</dbReference>
<dbReference type="FunFam" id="1.10.287.70:FF:000160">
    <property type="entry name" value="Potassium calcium-activated channel subfamily N member 4"/>
    <property type="match status" value="1"/>
</dbReference>
<dbReference type="PANTHER" id="PTHR10153">
    <property type="entry name" value="SMALL CONDUCTANCE CALCIUM-ACTIVATED POTASSIUM CHANNEL"/>
    <property type="match status" value="1"/>
</dbReference>
<evidence type="ECO:0000256" key="12">
    <source>
        <dbReference type="ARBA" id="ARBA00023273"/>
    </source>
</evidence>
<dbReference type="GO" id="GO:0005829">
    <property type="term" value="C:cytosol"/>
    <property type="evidence" value="ECO:0007669"/>
    <property type="project" value="Ensembl"/>
</dbReference>
<dbReference type="SUPFAM" id="SSF81327">
    <property type="entry name" value="Small-conductance potassium channel"/>
    <property type="match status" value="1"/>
</dbReference>
<comment type="subunit">
    <text evidence="16">Homodimer. Homotetramer. Heterotetramer of potassium channel proteins. Interacts with MTMR6; this interaction leads to selective dephosphorylation of PI(3)P in a lipid microdomain adjacent to KCNN4, resulting in a decrease of intermediate conductance calcium-activated potassium channel activity. Interacts (via the C-tail domain) with CALM1; the calmodulin binding is constitutive, does not require calcium and mediates calcium-dependent gating and four calmodulin molecules bind to one channel tetramer.</text>
</comment>
<reference evidence="20" key="2">
    <citation type="submission" date="2025-08" db="UniProtKB">
        <authorList>
            <consortium name="Ensembl"/>
        </authorList>
    </citation>
    <scope>IDENTIFICATION</scope>
    <source>
        <strain evidence="20">Boxer</strain>
    </source>
</reference>
<sequence length="476" mass="53032">MLVVIANGMRFTVSCYPCPQKQEEERALGMWNVSCREAGISVLFPCIFSLYSHVGYTGSSGSGLKLRGWVVVKKKVKRRPPQVLPLLLLHLLQPHPPALPPWPRGARPPYLLAPAGRRPPDLHVTPSPSVPSPQLFMTDNGLRDWRVALTGRQAAQIVLELAVCGLHPAPVRGPPCAQGLGSRPTATQSWPGFLDEGEALLSLAMLLRLYLVPRAVLLRSGVLLNASYRSIGALNQVRFRHWFVAKLYMNTHPGRLLLCLTLGLWLTTAWVLSVAERQAVNATGHLSDTLWLIPITFLTIGYGDVVPGTMWGKIVCLCTGVMGVCCTALLVAVVARKLEFNKAEKHVHNFMMDIQYAKEMKESAARVLQEAWMFYKHTRRKDRGAARKHQRRLLAAINRFRQVRLKHRKLREQVNSMVDISKMHMILCDLQLGLSSSHQALEKRMDALAGKLDTLTELLSTALGSRQVPEPSQEAT</sequence>
<dbReference type="GO" id="GO:0006884">
    <property type="term" value="P:cell volume homeostasis"/>
    <property type="evidence" value="ECO:0007669"/>
    <property type="project" value="Ensembl"/>
</dbReference>
<keyword evidence="11" id="KW-0472">Membrane</keyword>
<dbReference type="GO" id="GO:0044351">
    <property type="term" value="P:macropinocytosis"/>
    <property type="evidence" value="ECO:0007669"/>
    <property type="project" value="Ensembl"/>
</dbReference>
<evidence type="ECO:0000256" key="18">
    <source>
        <dbReference type="ARBA" id="ARBA00078540"/>
    </source>
</evidence>
<dbReference type="Ensembl" id="ENSCAFT00845014750.1">
    <property type="protein sequence ID" value="ENSCAFP00845011431.1"/>
    <property type="gene ID" value="ENSCAFG00845008365.1"/>
</dbReference>
<evidence type="ECO:0000256" key="1">
    <source>
        <dbReference type="ARBA" id="ARBA00004632"/>
    </source>
</evidence>
<dbReference type="InterPro" id="IPR004178">
    <property type="entry name" value="CaM-bd_dom"/>
</dbReference>
<evidence type="ECO:0000256" key="4">
    <source>
        <dbReference type="ARBA" id="ARBA00022475"/>
    </source>
</evidence>
<evidence type="ECO:0000256" key="13">
    <source>
        <dbReference type="ARBA" id="ARBA00023303"/>
    </source>
</evidence>
<comment type="similarity">
    <text evidence="15">Belongs to the potassium channel KCNN family. KCa3.1/KCNN4 subfamily.</text>
</comment>
<evidence type="ECO:0000256" key="11">
    <source>
        <dbReference type="ARBA" id="ARBA00023136"/>
    </source>
</evidence>
<dbReference type="GO" id="GO:0043025">
    <property type="term" value="C:neuronal cell body"/>
    <property type="evidence" value="ECO:0000318"/>
    <property type="project" value="GO_Central"/>
</dbReference>
<proteinExistence type="inferred from homology"/>
<dbReference type="GO" id="GO:0051649">
    <property type="term" value="P:establishment of localization in cell"/>
    <property type="evidence" value="ECO:0007669"/>
    <property type="project" value="Ensembl"/>
</dbReference>
<keyword evidence="5" id="KW-0597">Phosphoprotein</keyword>
<dbReference type="GO" id="GO:0030322">
    <property type="term" value="P:stabilization of membrane potential"/>
    <property type="evidence" value="ECO:0007669"/>
    <property type="project" value="Ensembl"/>
</dbReference>